<organism evidence="1 2">
    <name type="scientific">Nelumbo nucifera</name>
    <name type="common">Sacred lotus</name>
    <dbReference type="NCBI Taxonomy" id="4432"/>
    <lineage>
        <taxon>Eukaryota</taxon>
        <taxon>Viridiplantae</taxon>
        <taxon>Streptophyta</taxon>
        <taxon>Embryophyta</taxon>
        <taxon>Tracheophyta</taxon>
        <taxon>Spermatophyta</taxon>
        <taxon>Magnoliopsida</taxon>
        <taxon>Proteales</taxon>
        <taxon>Nelumbonaceae</taxon>
        <taxon>Nelumbo</taxon>
    </lineage>
</organism>
<dbReference type="FunFam" id="1.25.40.10:FF:000073">
    <property type="entry name" value="Pentatricopeptide repeat-containing protein chloroplastic"/>
    <property type="match status" value="1"/>
</dbReference>
<reference evidence="2" key="1">
    <citation type="submission" date="2025-08" db="UniProtKB">
        <authorList>
            <consortium name="RefSeq"/>
        </authorList>
    </citation>
    <scope>IDENTIFICATION</scope>
</reference>
<dbReference type="GO" id="GO:0003729">
    <property type="term" value="F:mRNA binding"/>
    <property type="evidence" value="ECO:0007669"/>
    <property type="project" value="UniProtKB-ARBA"/>
</dbReference>
<dbReference type="FunFam" id="1.25.40.10:FF:001175">
    <property type="entry name" value="Pentatricopeptide repeat-containing protein At1g19720"/>
    <property type="match status" value="1"/>
</dbReference>
<gene>
    <name evidence="2" type="primary">LOC104596965</name>
</gene>
<proteinExistence type="predicted"/>
<dbReference type="InterPro" id="IPR046960">
    <property type="entry name" value="PPR_At4g14850-like_plant"/>
</dbReference>
<accession>A0A1U7ZQV2</accession>
<dbReference type="Gene3D" id="1.25.40.10">
    <property type="entry name" value="Tetratricopeptide repeat domain"/>
    <property type="match status" value="4"/>
</dbReference>
<name>A0A1U7ZQV2_NELNU</name>
<protein>
    <submittedName>
        <fullName evidence="2">Pentatricopeptide repeat-containing protein At2g02750</fullName>
    </submittedName>
</protein>
<dbReference type="PANTHER" id="PTHR24015">
    <property type="entry name" value="OS07G0578800 PROTEIN-RELATED"/>
    <property type="match status" value="1"/>
</dbReference>
<dbReference type="Pfam" id="PF20431">
    <property type="entry name" value="E_motif"/>
    <property type="match status" value="1"/>
</dbReference>
<dbReference type="PROSITE" id="PS51375">
    <property type="entry name" value="PPR"/>
    <property type="match status" value="6"/>
</dbReference>
<keyword evidence="1" id="KW-1185">Reference proteome</keyword>
<dbReference type="FunFam" id="1.25.40.10:FF:000090">
    <property type="entry name" value="Pentatricopeptide repeat-containing protein, chloroplastic"/>
    <property type="match status" value="1"/>
</dbReference>
<dbReference type="InterPro" id="IPR046848">
    <property type="entry name" value="E_motif"/>
</dbReference>
<dbReference type="Pfam" id="PF01535">
    <property type="entry name" value="PPR"/>
    <property type="match status" value="5"/>
</dbReference>
<dbReference type="FunFam" id="1.25.40.10:FF:000344">
    <property type="entry name" value="Pentatricopeptide repeat-containing protein"/>
    <property type="match status" value="1"/>
</dbReference>
<evidence type="ECO:0000313" key="1">
    <source>
        <dbReference type="Proteomes" id="UP000189703"/>
    </source>
</evidence>
<dbReference type="eggNOG" id="KOG4197">
    <property type="taxonomic scope" value="Eukaryota"/>
</dbReference>
<dbReference type="AlphaFoldDB" id="A0A1U7ZQV2"/>
<dbReference type="Proteomes" id="UP000189703">
    <property type="component" value="Unplaced"/>
</dbReference>
<evidence type="ECO:0000313" key="2">
    <source>
        <dbReference type="RefSeq" id="XP_010256611.1"/>
    </source>
</evidence>
<sequence>MRSDIKKLVSGGFYREALSLYSQLKSSSFRPDSFTFASLLKACGKLKATSEGREIHARVFKTGFHTDVYAATALISMYIKFHLLEDALKLFNKIAQRNIALFNATISGFSQHGNSKEALWAFQQVCARGFQPNSVTIASVLPACERLDHGLQVHGFAVKLGVERDVYVATAIVTMYWNCQELISATRVFKLIPDKNVVSYNSLISGLLQNGLTRMALNVFKEMRESSRVEASTVTWVSVLSASSSLLDARLGRQVHGLILKHNISSDVMVGTTLADMYAKCRCWNSAYEIFKELGENRNLVAWNSMISGTMLNGQYETAVELFEQLILDGLEPDSTTWNSMISGFSQLGKAEEAFRFFTRMQLEGVAPSLKSITSLLPACSALSALLRGKEIHGHIIRTGFIDDEFICTALIDMYMKCGYSSWAFRIFYCAQTTKDPAIWNAMISGYGRNGEYKSAFEIFSRMEEERVQPNLATFAGLLSACAHSGLIDEAWKLFRLMSTVYGLIPTTVHFCCMVDLLGRAGRLNEARDLIQEIPEPSVSVFASLLGACTCNLDANLGEEMAEKLSESDPGNPTPYVLLSNIYAGQGRWMGVERIREMIKERGLRKVAGCSLIREAQETRFT</sequence>
<dbReference type="InterPro" id="IPR002885">
    <property type="entry name" value="PPR_rpt"/>
</dbReference>
<dbReference type="InterPro" id="IPR011990">
    <property type="entry name" value="TPR-like_helical_dom_sf"/>
</dbReference>
<dbReference type="NCBIfam" id="TIGR00756">
    <property type="entry name" value="PPR"/>
    <property type="match status" value="5"/>
</dbReference>
<dbReference type="PANTHER" id="PTHR24015:SF930">
    <property type="entry name" value="PPR CONTAINING PLANT-LIKE PROTEIN"/>
    <property type="match status" value="1"/>
</dbReference>
<dbReference type="FunCoup" id="A0A1U7ZQV2">
    <property type="interactions" value="83"/>
</dbReference>
<dbReference type="Pfam" id="PF13041">
    <property type="entry name" value="PPR_2"/>
    <property type="match status" value="3"/>
</dbReference>
<dbReference type="GeneID" id="104596965"/>
<dbReference type="KEGG" id="nnu:104596965"/>
<dbReference type="OMA" id="YSKCGCW"/>
<dbReference type="RefSeq" id="XP_010256611.1">
    <property type="nucleotide sequence ID" value="XM_010258309.2"/>
</dbReference>
<dbReference type="OrthoDB" id="185373at2759"/>
<dbReference type="GO" id="GO:0009451">
    <property type="term" value="P:RNA modification"/>
    <property type="evidence" value="ECO:0007669"/>
    <property type="project" value="InterPro"/>
</dbReference>